<dbReference type="NCBIfam" id="TIGR03521">
    <property type="entry name" value="GldG"/>
    <property type="match status" value="1"/>
</dbReference>
<dbReference type="InterPro" id="IPR019196">
    <property type="entry name" value="ABC_transp_unknown"/>
</dbReference>
<keyword evidence="1" id="KW-0472">Membrane</keyword>
<evidence type="ECO:0000256" key="1">
    <source>
        <dbReference type="SAM" id="Phobius"/>
    </source>
</evidence>
<evidence type="ECO:0000313" key="4">
    <source>
        <dbReference type="EMBL" id="MVO09492.1"/>
    </source>
</evidence>
<feature type="transmembrane region" description="Helical" evidence="1">
    <location>
        <begin position="530"/>
        <end position="553"/>
    </location>
</feature>
<dbReference type="Pfam" id="PF23357">
    <property type="entry name" value="DUF7088"/>
    <property type="match status" value="1"/>
</dbReference>
<feature type="domain" description="DUF7088" evidence="3">
    <location>
        <begin position="37"/>
        <end position="144"/>
    </location>
</feature>
<keyword evidence="1" id="KW-0812">Transmembrane</keyword>
<dbReference type="InterPro" id="IPR055396">
    <property type="entry name" value="DUF7088"/>
</dbReference>
<dbReference type="RefSeq" id="WP_140997867.1">
    <property type="nucleotide sequence ID" value="NZ_VDCZ01000006.1"/>
</dbReference>
<protein>
    <submittedName>
        <fullName evidence="4">Gliding motility-associated ABC transporter substrate-binding protein GldG</fullName>
    </submittedName>
</protein>
<feature type="transmembrane region" description="Helical" evidence="1">
    <location>
        <begin position="12"/>
        <end position="30"/>
    </location>
</feature>
<feature type="domain" description="ABC-type uncharacterised transport system" evidence="2">
    <location>
        <begin position="190"/>
        <end position="496"/>
    </location>
</feature>
<evidence type="ECO:0000313" key="5">
    <source>
        <dbReference type="Proteomes" id="UP000431264"/>
    </source>
</evidence>
<dbReference type="Pfam" id="PF09822">
    <property type="entry name" value="ABC_transp_aux"/>
    <property type="match status" value="1"/>
</dbReference>
<dbReference type="Proteomes" id="UP000431264">
    <property type="component" value="Unassembled WGS sequence"/>
</dbReference>
<accession>A0A6I4ILW1</accession>
<dbReference type="AlphaFoldDB" id="A0A6I4ILW1"/>
<sequence length="560" mass="63916">MKNSKKQNLKALALILILLIAINTISFYFFKRFDLTEDKRYTLSETSLNIIKNIDSPLIVDVFLEGNFPPDFKRLQNETRELLEEFAAYNPNIIINFVNPIEKEEERVAVMKQFYERGLQPLNITVDDKGKQTQEVVFPWAVASYGDKGAKVALLKNLMGASTEEKVISSVQHLEFAFAEAFNKITKEKQKKIAIIKGNGELQDIYIADFLKTVRESYFLAPFTLDSVSAKPKETLAALENYDLAIVAKPTEAFSDEEKQVLDQFIMNGGKTLWLLDNVHANYEDLYNETGSILAQNNDLNLTEMFFKYGIRINPLLIKDEQAIPIKLATGQQGSNTQYQQYFWKFSPFVYPSTTHPLVKNMEGIKFEFASPIELLNNNIKKTVLLSSSEYSKPIGTPTQISLDIVTEETKPEEYTGKGLMPVAVLLEGQFNSMYTNRVLPFKDTTFKKESPQNKMIVISDGDVIKNQIEKGAPLELGFDKWTNNFYGNKEFLMNCVNYLLDDTGLINIRSKDVSLPLLNKERVYQNYSWAQMITVGLPIVILAIFGILFTYLRKKVYSK</sequence>
<keyword evidence="1" id="KW-1133">Transmembrane helix</keyword>
<keyword evidence="5" id="KW-1185">Reference proteome</keyword>
<gene>
    <name evidence="4" type="primary">gldG</name>
    <name evidence="4" type="ORF">GOQ30_10015</name>
</gene>
<dbReference type="EMBL" id="WQLW01000006">
    <property type="protein sequence ID" value="MVO09492.1"/>
    <property type="molecule type" value="Genomic_DNA"/>
</dbReference>
<reference evidence="5" key="1">
    <citation type="submission" date="2019-05" db="EMBL/GenBank/DDBJ databases">
        <title>Flavobacterium profundi sp. nov., isolated from a deep-sea seamount.</title>
        <authorList>
            <person name="Zhang D.-C."/>
        </authorList>
    </citation>
    <scope>NUCLEOTIDE SEQUENCE [LARGE SCALE GENOMIC DNA]</scope>
    <source>
        <strain evidence="5">TP390</strain>
    </source>
</reference>
<comment type="caution">
    <text evidence="4">The sequence shown here is derived from an EMBL/GenBank/DDBJ whole genome shotgun (WGS) entry which is preliminary data.</text>
</comment>
<organism evidence="4 5">
    <name type="scientific">Flavobacterium profundi</name>
    <dbReference type="NCBI Taxonomy" id="1774945"/>
    <lineage>
        <taxon>Bacteria</taxon>
        <taxon>Pseudomonadati</taxon>
        <taxon>Bacteroidota</taxon>
        <taxon>Flavobacteriia</taxon>
        <taxon>Flavobacteriales</taxon>
        <taxon>Flavobacteriaceae</taxon>
        <taxon>Flavobacterium</taxon>
    </lineage>
</organism>
<dbReference type="InterPro" id="IPR019863">
    <property type="entry name" value="Motility-assoc_ABC-rel_GldG"/>
</dbReference>
<evidence type="ECO:0000259" key="2">
    <source>
        <dbReference type="Pfam" id="PF09822"/>
    </source>
</evidence>
<name>A0A6I4ILW1_9FLAO</name>
<evidence type="ECO:0000259" key="3">
    <source>
        <dbReference type="Pfam" id="PF23357"/>
    </source>
</evidence>
<proteinExistence type="predicted"/>
<dbReference type="OrthoDB" id="9777219at2"/>